<dbReference type="InterPro" id="IPR017881">
    <property type="entry name" value="NirD"/>
</dbReference>
<keyword evidence="5" id="KW-0534">Nitrate assimilation</keyword>
<dbReference type="GO" id="GO:0042128">
    <property type="term" value="P:nitrate assimilation"/>
    <property type="evidence" value="ECO:0007669"/>
    <property type="project" value="UniProtKB-KW"/>
</dbReference>
<dbReference type="NCBIfam" id="NF007066">
    <property type="entry name" value="PRK09511.1"/>
    <property type="match status" value="1"/>
</dbReference>
<evidence type="ECO:0000256" key="4">
    <source>
        <dbReference type="ARBA" id="ARBA00023027"/>
    </source>
</evidence>
<dbReference type="EMBL" id="CP026604">
    <property type="protein sequence ID" value="AWB68324.1"/>
    <property type="molecule type" value="Genomic_DNA"/>
</dbReference>
<keyword evidence="2" id="KW-0963">Cytoplasm</keyword>
<reference evidence="12 13" key="1">
    <citation type="submission" date="2018-01" db="EMBL/GenBank/DDBJ databases">
        <title>Genome sequence of a Cantenovulum-like bacteria.</title>
        <authorList>
            <person name="Tan W.R."/>
            <person name="Lau N.-S."/>
            <person name="Go F."/>
            <person name="Amirul A.-A.A."/>
        </authorList>
    </citation>
    <scope>NUCLEOTIDE SEQUENCE [LARGE SCALE GENOMIC DNA]</scope>
    <source>
        <strain evidence="12 13">CCB-QB4</strain>
    </source>
</reference>
<protein>
    <recommendedName>
        <fullName evidence="10">Nitrite reductase (NADH) small subunit</fullName>
        <ecNumber evidence="9">1.7.1.15</ecNumber>
    </recommendedName>
</protein>
<dbReference type="GO" id="GO:0106316">
    <property type="term" value="F:nitrite reductase (NADH) activity"/>
    <property type="evidence" value="ECO:0007669"/>
    <property type="project" value="UniProtKB-EC"/>
</dbReference>
<dbReference type="OrthoDB" id="516687at2"/>
<evidence type="ECO:0000256" key="6">
    <source>
        <dbReference type="ARBA" id="ARBA00050150"/>
    </source>
</evidence>
<keyword evidence="3" id="KW-0560">Oxidoreductase</keyword>
<evidence type="ECO:0000256" key="7">
    <source>
        <dbReference type="ARBA" id="ARBA00059104"/>
    </source>
</evidence>
<dbReference type="AlphaFoldDB" id="A0A2S0VVS2"/>
<evidence type="ECO:0000256" key="3">
    <source>
        <dbReference type="ARBA" id="ARBA00023002"/>
    </source>
</evidence>
<comment type="catalytic activity">
    <reaction evidence="6">
        <text>NH4(+) + 3 NAD(+) + 2 H2O = nitrite + 3 NADH + 5 H(+)</text>
        <dbReference type="Rhea" id="RHEA:24628"/>
        <dbReference type="ChEBI" id="CHEBI:15377"/>
        <dbReference type="ChEBI" id="CHEBI:15378"/>
        <dbReference type="ChEBI" id="CHEBI:16301"/>
        <dbReference type="ChEBI" id="CHEBI:28938"/>
        <dbReference type="ChEBI" id="CHEBI:57540"/>
        <dbReference type="ChEBI" id="CHEBI:57945"/>
        <dbReference type="EC" id="1.7.1.15"/>
    </reaction>
</comment>
<dbReference type="Gene3D" id="2.102.10.10">
    <property type="entry name" value="Rieske [2Fe-2S] iron-sulphur domain"/>
    <property type="match status" value="1"/>
</dbReference>
<sequence>MSSWTTVCQFEDLIPNTGVCALHNGEQVAIFLEKSEQKVYAISNYDPIGKANVLSRGIVADVQGTFTVASPLYKQHFALASGECLEEPENSVKSYDVRVHEGEVQLAN</sequence>
<dbReference type="GO" id="GO:0005737">
    <property type="term" value="C:cytoplasm"/>
    <property type="evidence" value="ECO:0007669"/>
    <property type="project" value="UniProtKB-SubCell"/>
</dbReference>
<dbReference type="InterPro" id="IPR036922">
    <property type="entry name" value="Rieske_2Fe-2S_sf"/>
</dbReference>
<comment type="function">
    <text evidence="7">Required for activity of the reductase.</text>
</comment>
<dbReference type="PROSITE" id="PS51300">
    <property type="entry name" value="NIRD"/>
    <property type="match status" value="1"/>
</dbReference>
<dbReference type="PANTHER" id="PTHR40562:SF1">
    <property type="entry name" value="NITRITE REDUCTASE (NADH) SMALL SUBUNIT"/>
    <property type="match status" value="1"/>
</dbReference>
<evidence type="ECO:0000256" key="1">
    <source>
        <dbReference type="ARBA" id="ARBA00004496"/>
    </source>
</evidence>
<dbReference type="CDD" id="cd03529">
    <property type="entry name" value="Rieske_NirD"/>
    <property type="match status" value="1"/>
</dbReference>
<evidence type="ECO:0000259" key="11">
    <source>
        <dbReference type="Pfam" id="PF13806"/>
    </source>
</evidence>
<evidence type="ECO:0000313" key="12">
    <source>
        <dbReference type="EMBL" id="AWB68324.1"/>
    </source>
</evidence>
<dbReference type="KEGG" id="cate:C2869_18765"/>
<dbReference type="FunFam" id="2.102.10.10:FF:000002">
    <property type="entry name" value="Nitrite reductase [NAD(P)H] small subunit"/>
    <property type="match status" value="1"/>
</dbReference>
<dbReference type="SUPFAM" id="SSF50022">
    <property type="entry name" value="ISP domain"/>
    <property type="match status" value="1"/>
</dbReference>
<dbReference type="NCBIfam" id="TIGR02378">
    <property type="entry name" value="nirD_assim_sml"/>
    <property type="match status" value="1"/>
</dbReference>
<dbReference type="EC" id="1.7.1.15" evidence="9"/>
<evidence type="ECO:0000256" key="2">
    <source>
        <dbReference type="ARBA" id="ARBA00022490"/>
    </source>
</evidence>
<evidence type="ECO:0000256" key="8">
    <source>
        <dbReference type="ARBA" id="ARBA00065371"/>
    </source>
</evidence>
<dbReference type="Pfam" id="PF13806">
    <property type="entry name" value="Rieske_2"/>
    <property type="match status" value="1"/>
</dbReference>
<dbReference type="Proteomes" id="UP000244441">
    <property type="component" value="Chromosome"/>
</dbReference>
<feature type="domain" description="Rieske-like [2Fe-2S]" evidence="11">
    <location>
        <begin position="3"/>
        <end position="106"/>
    </location>
</feature>
<dbReference type="InterPro" id="IPR012748">
    <property type="entry name" value="Rieske-like_NirD"/>
</dbReference>
<proteinExistence type="predicted"/>
<gene>
    <name evidence="12" type="ORF">C2869_18765</name>
</gene>
<dbReference type="GO" id="GO:0051537">
    <property type="term" value="F:2 iron, 2 sulfur cluster binding"/>
    <property type="evidence" value="ECO:0007669"/>
    <property type="project" value="InterPro"/>
</dbReference>
<evidence type="ECO:0000256" key="9">
    <source>
        <dbReference type="ARBA" id="ARBA00066506"/>
    </source>
</evidence>
<name>A0A2S0VVS2_9ALTE</name>
<organism evidence="12 13">
    <name type="scientific">Saccharobesus litoralis</name>
    <dbReference type="NCBI Taxonomy" id="2172099"/>
    <lineage>
        <taxon>Bacteria</taxon>
        <taxon>Pseudomonadati</taxon>
        <taxon>Pseudomonadota</taxon>
        <taxon>Gammaproteobacteria</taxon>
        <taxon>Alteromonadales</taxon>
        <taxon>Alteromonadaceae</taxon>
        <taxon>Saccharobesus</taxon>
    </lineage>
</organism>
<keyword evidence="4" id="KW-0520">NAD</keyword>
<evidence type="ECO:0000256" key="10">
    <source>
        <dbReference type="ARBA" id="ARBA00072071"/>
    </source>
</evidence>
<accession>A0A2S0VVS2</accession>
<keyword evidence="13" id="KW-1185">Reference proteome</keyword>
<comment type="subcellular location">
    <subcellularLocation>
        <location evidence="1">Cytoplasm</location>
    </subcellularLocation>
</comment>
<dbReference type="RefSeq" id="WP_108604386.1">
    <property type="nucleotide sequence ID" value="NZ_CP026604.1"/>
</dbReference>
<dbReference type="PANTHER" id="PTHR40562">
    <property type="match status" value="1"/>
</dbReference>
<evidence type="ECO:0000313" key="13">
    <source>
        <dbReference type="Proteomes" id="UP000244441"/>
    </source>
</evidence>
<evidence type="ECO:0000256" key="5">
    <source>
        <dbReference type="ARBA" id="ARBA00023063"/>
    </source>
</evidence>
<comment type="subunit">
    <text evidence="8">Associates with NirB.</text>
</comment>